<protein>
    <submittedName>
        <fullName evidence="1">YmL10</fullName>
    </submittedName>
</protein>
<dbReference type="Proteomes" id="UP001140234">
    <property type="component" value="Unassembled WGS sequence"/>
</dbReference>
<comment type="caution">
    <text evidence="1">The sequence shown here is derived from an EMBL/GenBank/DDBJ whole genome shotgun (WGS) entry which is preliminary data.</text>
</comment>
<gene>
    <name evidence="1" type="primary">MRPL10</name>
    <name evidence="1" type="ORF">IWQ57_005708</name>
</gene>
<proteinExistence type="predicted"/>
<name>A0ACC1JLW9_9FUNG</name>
<evidence type="ECO:0000313" key="1">
    <source>
        <dbReference type="EMBL" id="KAJ2762825.1"/>
    </source>
</evidence>
<reference evidence="1" key="1">
    <citation type="submission" date="2022-07" db="EMBL/GenBank/DDBJ databases">
        <title>Phylogenomic reconstructions and comparative analyses of Kickxellomycotina fungi.</title>
        <authorList>
            <person name="Reynolds N.K."/>
            <person name="Stajich J.E."/>
            <person name="Barry K."/>
            <person name="Grigoriev I.V."/>
            <person name="Crous P."/>
            <person name="Smith M.E."/>
        </authorList>
    </citation>
    <scope>NUCLEOTIDE SEQUENCE</scope>
    <source>
        <strain evidence="1">CBS 109366</strain>
    </source>
</reference>
<dbReference type="EMBL" id="JANBUJ010002883">
    <property type="protein sequence ID" value="KAJ2762825.1"/>
    <property type="molecule type" value="Genomic_DNA"/>
</dbReference>
<evidence type="ECO:0000313" key="2">
    <source>
        <dbReference type="Proteomes" id="UP001140234"/>
    </source>
</evidence>
<accession>A0ACC1JLW9</accession>
<sequence length="293" mass="31587">MAAARFSQAVAQLQRQFASGLVLAGSRSVATAAAGALPRGAMGLHTSAAARQDASGGHAAVARPQRFLALNDLRDVKGARRVKKRVGRGHGSGHGKTCGRGQKGQKSRSGTGKPGPLFEGGQTPLSRVFPKRGFKNHMRRELQPLNLERIQHWINTGRLDATKPITLKEIYDANVVRFKHGVALLGKGAEYLTTPITIEVTKASQTAIDRIEQLGGRVVCVYHNRLALRALLHPDKFAVLPKSAMPATAKLQRFYKDPARRGFLAPEIKDAYVPQSFNFDRRPGPAATAAAPA</sequence>
<organism evidence="1 2">
    <name type="scientific">Coemansia nantahalensis</name>
    <dbReference type="NCBI Taxonomy" id="2789366"/>
    <lineage>
        <taxon>Eukaryota</taxon>
        <taxon>Fungi</taxon>
        <taxon>Fungi incertae sedis</taxon>
        <taxon>Zoopagomycota</taxon>
        <taxon>Kickxellomycotina</taxon>
        <taxon>Kickxellomycetes</taxon>
        <taxon>Kickxellales</taxon>
        <taxon>Kickxellaceae</taxon>
        <taxon>Coemansia</taxon>
    </lineage>
</organism>
<keyword evidence="2" id="KW-1185">Reference proteome</keyword>